<accession>A0A815PDL9</accession>
<dbReference type="InterPro" id="IPR006073">
    <property type="entry name" value="GTP-bd"/>
</dbReference>
<dbReference type="Gene3D" id="3.40.50.300">
    <property type="entry name" value="P-loop containing nucleotide triphosphate hydrolases"/>
    <property type="match status" value="1"/>
</dbReference>
<dbReference type="EMBL" id="CAJNOR010003786">
    <property type="protein sequence ID" value="CAF1447559.1"/>
    <property type="molecule type" value="Genomic_DNA"/>
</dbReference>
<dbReference type="Pfam" id="PF01926">
    <property type="entry name" value="MMR_HSR1"/>
    <property type="match status" value="1"/>
</dbReference>
<protein>
    <recommendedName>
        <fullName evidence="1">G domain-containing protein</fullName>
    </recommendedName>
</protein>
<comment type="caution">
    <text evidence="2">The sequence shown here is derived from an EMBL/GenBank/DDBJ whole genome shotgun (WGS) entry which is preliminary data.</text>
</comment>
<proteinExistence type="predicted"/>
<gene>
    <name evidence="2" type="ORF">XAT740_LOCUS36680</name>
</gene>
<reference evidence="2" key="1">
    <citation type="submission" date="2021-02" db="EMBL/GenBank/DDBJ databases">
        <authorList>
            <person name="Nowell W R."/>
        </authorList>
    </citation>
    <scope>NUCLEOTIDE SEQUENCE</scope>
</reference>
<sequence>MELINNIQMENFGVDSNILCTTGVSSCVAALVELQDKVFIYHIDPSCFQKSTTGSINHGHSLLIKIFDKICLTDGHASVQKTYLIGGWKNDQYKKLRDQIDSLCSNPSSVMDYKYASSCSFYSFIDSIKLNLITFNLPQKSPDGRVKKDDDDDDDPNDYIMDCTIIFGRSSDNVLVIYHLLSTYFNRLYLSQTKQFQPLCLIVLHIVLFLQLQLPVCFFSHQNNFYMPSVEHRMKTQIDNFSAEETIEEPSHGNIRKLLIMGLEGSGKTSLINNLCGTSYLTGTNRYGYRIMDNQRGSFKTISPPCEIILYDTNGLRINEPGKWHEHLRSTLEIHGVIFFIDGHDKRCSLHGDLPRL</sequence>
<keyword evidence="3" id="KW-1185">Reference proteome</keyword>
<feature type="domain" description="G" evidence="1">
    <location>
        <begin position="258"/>
        <end position="345"/>
    </location>
</feature>
<name>A0A815PDL9_ADIRI</name>
<feature type="non-terminal residue" evidence="2">
    <location>
        <position position="357"/>
    </location>
</feature>
<dbReference type="SUPFAM" id="SSF52540">
    <property type="entry name" value="P-loop containing nucleoside triphosphate hydrolases"/>
    <property type="match status" value="1"/>
</dbReference>
<dbReference type="Proteomes" id="UP000663828">
    <property type="component" value="Unassembled WGS sequence"/>
</dbReference>
<evidence type="ECO:0000313" key="2">
    <source>
        <dbReference type="EMBL" id="CAF1447559.1"/>
    </source>
</evidence>
<evidence type="ECO:0000259" key="1">
    <source>
        <dbReference type="Pfam" id="PF01926"/>
    </source>
</evidence>
<dbReference type="AlphaFoldDB" id="A0A815PDL9"/>
<evidence type="ECO:0000313" key="3">
    <source>
        <dbReference type="Proteomes" id="UP000663828"/>
    </source>
</evidence>
<dbReference type="CDD" id="cd00882">
    <property type="entry name" value="Ras_like_GTPase"/>
    <property type="match status" value="1"/>
</dbReference>
<dbReference type="InterPro" id="IPR027417">
    <property type="entry name" value="P-loop_NTPase"/>
</dbReference>
<organism evidence="2 3">
    <name type="scientific">Adineta ricciae</name>
    <name type="common">Rotifer</name>
    <dbReference type="NCBI Taxonomy" id="249248"/>
    <lineage>
        <taxon>Eukaryota</taxon>
        <taxon>Metazoa</taxon>
        <taxon>Spiralia</taxon>
        <taxon>Gnathifera</taxon>
        <taxon>Rotifera</taxon>
        <taxon>Eurotatoria</taxon>
        <taxon>Bdelloidea</taxon>
        <taxon>Adinetida</taxon>
        <taxon>Adinetidae</taxon>
        <taxon>Adineta</taxon>
    </lineage>
</organism>
<dbReference type="GO" id="GO:0005525">
    <property type="term" value="F:GTP binding"/>
    <property type="evidence" value="ECO:0007669"/>
    <property type="project" value="InterPro"/>
</dbReference>